<dbReference type="InterPro" id="IPR008258">
    <property type="entry name" value="Transglycosylase_SLT_dom_1"/>
</dbReference>
<dbReference type="SUPFAM" id="SSF48371">
    <property type="entry name" value="ARM repeat"/>
    <property type="match status" value="1"/>
</dbReference>
<name>A0ABU7NKW3_9ACTN</name>
<protein>
    <submittedName>
        <fullName evidence="3">Transglycosylase SLT domain-containing protein</fullName>
    </submittedName>
</protein>
<proteinExistence type="predicted"/>
<evidence type="ECO:0000313" key="4">
    <source>
        <dbReference type="Proteomes" id="UP001307760"/>
    </source>
</evidence>
<dbReference type="InterPro" id="IPR016024">
    <property type="entry name" value="ARM-type_fold"/>
</dbReference>
<comment type="caution">
    <text evidence="3">The sequence shown here is derived from an EMBL/GenBank/DDBJ whole genome shotgun (WGS) entry which is preliminary data.</text>
</comment>
<evidence type="ECO:0000313" key="3">
    <source>
        <dbReference type="EMBL" id="MEE4419513.1"/>
    </source>
</evidence>
<evidence type="ECO:0000256" key="1">
    <source>
        <dbReference type="SAM" id="Coils"/>
    </source>
</evidence>
<dbReference type="EMBL" id="JAZBJP010000002">
    <property type="protein sequence ID" value="MEE4419513.1"/>
    <property type="molecule type" value="Genomic_DNA"/>
</dbReference>
<feature type="coiled-coil region" evidence="1">
    <location>
        <begin position="346"/>
        <end position="380"/>
    </location>
</feature>
<keyword evidence="1" id="KW-0175">Coiled coil</keyword>
<keyword evidence="4" id="KW-1185">Reference proteome</keyword>
<evidence type="ECO:0000259" key="2">
    <source>
        <dbReference type="Pfam" id="PF01464"/>
    </source>
</evidence>
<organism evidence="3 4">
    <name type="scientific">Streptomyces bugieae</name>
    <dbReference type="NCBI Taxonomy" id="3098223"/>
    <lineage>
        <taxon>Bacteria</taxon>
        <taxon>Bacillati</taxon>
        <taxon>Actinomycetota</taxon>
        <taxon>Actinomycetes</taxon>
        <taxon>Kitasatosporales</taxon>
        <taxon>Streptomycetaceae</taxon>
        <taxon>Streptomyces</taxon>
    </lineage>
</organism>
<accession>A0ABU7NKW3</accession>
<gene>
    <name evidence="3" type="ORF">V2J85_09130</name>
</gene>
<feature type="domain" description="Transglycosylase SLT" evidence="2">
    <location>
        <begin position="1273"/>
        <end position="1369"/>
    </location>
</feature>
<dbReference type="RefSeq" id="WP_330821173.1">
    <property type="nucleotide sequence ID" value="NZ_JAZBJP010000002.1"/>
</dbReference>
<dbReference type="CDD" id="cd13402">
    <property type="entry name" value="LT_TF-like"/>
    <property type="match status" value="1"/>
</dbReference>
<dbReference type="InterPro" id="IPR023346">
    <property type="entry name" value="Lysozyme-like_dom_sf"/>
</dbReference>
<feature type="coiled-coil region" evidence="1">
    <location>
        <begin position="240"/>
        <end position="310"/>
    </location>
</feature>
<dbReference type="Proteomes" id="UP001307760">
    <property type="component" value="Unassembled WGS sequence"/>
</dbReference>
<sequence length="1755" mass="185477">MAGPTIVGSTRVSILPDTSGFSTQLRSDLTGIDQSLAIDIKPKIHQPSYEAVERKLDKLIRDRVVEIRANVDTRVAANEIQNLIRRRVVRVGADVDTRVAANDLANLTRRRTVRITANADTRAASTVLDRAARNRTARIDANVDSSPARQLSNVLSLAGGAMGALASKGMLLTAAIPIAGSLANAVAAIAPAAALAIPAIAAIGSAFGAIKLGTSGLGDAFKQAFAPQDSAKAVKSANTVASAERAVKQAVEQVGVARENAAAANQAAARSVLSAERDLTDAQANARQAQQDLNAAREEAVQNLRDLNQQLAHGALDQRSASLAVKQAQEDLYKTLSDPRASELQRQQAQLTYDEAVQNLKDQTQKQKDLKVEVAAANKAGVEGSKVVLQAKQAEARAQRDVKDREQAVADARTAQARTARDGARSIAQAQQAVADAQQRVADAQTSAAAGTSKLNDALAKLSPNARSFVSAVQALKPAWDAMRLSVQDKLFAGLGSRLQDVGGRVIPILRDGLGRTATVLNQMGQSALSAVDKLAKTGKLKQILDGAAKSLSPLKRVPGQLVTAFGQVSIAAQPALQKLSEKTAGVVDRIAGKLTAAFESGTMEKTINNAVDLFGQLMQVGGNVLKIINGVFQAGAKDGGGMIGFLKTITGEMAKIVNSKEVQGGLKALFGVMGQFAKTAGPILGQVMKILGRVFEKLGPPVEKLISALGSALQPVIKALEPVFVQLASTIGDLVPVITPLLDLISDLLVAALKPMTPVIKEIGKLFIQLAPIFKQLADGLGKALTPILSGLGAVLQELVKQGAAEFLELLKAFKPIMPDLISAMVQLGKSFGKILTDLAPLIPQILTLSDQFLIELLPAILPLVPPILRLTEKLTKLGTEVIERIVIPALTKFINFIKDIKRKMQPFIDAVKWVTDKIAAGFEWLSDHLVGHSVIPDMLKAIRDWFNRAKAWIRGIWNACWENTIGRVEDAADAIGTKIGDFAHGVRDWFGRVRTWVADRWNGLWSGLSSRVSSIRKTIEGKISDFRDNVVSFFRSAVNGIGSAWSKLQNLAKAPVKFLVNTVFNKGIVRVWNATAAKLPGIGEMSPMTLPKGFARGGVIPGQSSWRGGDTHLRPMREGEGVYVSEAMRDPYERARLYAVNAAAMAGRSLKQFRGYATGGIIGDIWDTLTDNPVSRAVGSILNKGVDWARGGLADLAKTAFVKLLGPLDADASPTWTGLVQAVPRRLASKAVSWIHGKEGEGSALLANYKPGSGVAQWTNVVLDALKAVSQPASLLNTVLRRMNQESGGNPRAINNWDINAKNGTPSKGLMQVIDPTFDAYAGALRGRGIWDPLANIYASMRYAMSRYGSLARAYNQPGGYARGGSAKPGELAWVGEEGPELMKVFAGGVRIYSHSDSVRMARQMGTQIPGYASGGVISSTGRGSIASVIGKAFLDGLEGTATQIKDAIAKVTTAIKNAFKGLRSTIDDRLLKSLSTTSTKLQALSTQQAKIAATIATAKQLATDQTAAGKSFASVTALPNSGLTFDAGGILSGLNVRLGQLKAFSSNLGKLAKMGLSKELLQQLVQAGPDSGAAYAQALVNATPGQLKSINATQAQIDSAASSYGNSAADALYDAGSQAGKGFLAGLTAQQKSIEYSMSALAKAIQKSIKSALKIKSPSRVMAELGEYTVQGFAHGMAAATPQAAETAARMAAAVRSTTVATTTSMETTTTSTVGERHLHYNATTREVASRQSILAALALDDQLHRPVLIGG</sequence>
<reference evidence="3 4" key="1">
    <citation type="submission" date="2023-12" db="EMBL/GenBank/DDBJ databases">
        <title>30 novel species of actinomycetes from the DSMZ collection.</title>
        <authorList>
            <person name="Nouioui I."/>
        </authorList>
    </citation>
    <scope>NUCLEOTIDE SEQUENCE [LARGE SCALE GENOMIC DNA]</scope>
    <source>
        <strain evidence="3 4">DSM 41528</strain>
    </source>
</reference>
<dbReference type="SUPFAM" id="SSF53955">
    <property type="entry name" value="Lysozyme-like"/>
    <property type="match status" value="1"/>
</dbReference>
<dbReference type="Pfam" id="PF01464">
    <property type="entry name" value="SLT"/>
    <property type="match status" value="1"/>
</dbReference>
<dbReference type="Gene3D" id="1.10.530.10">
    <property type="match status" value="1"/>
</dbReference>